<dbReference type="GeneID" id="80334447"/>
<dbReference type="InterPro" id="IPR036894">
    <property type="entry name" value="YbaB-like_sf"/>
</dbReference>
<evidence type="ECO:0000313" key="3">
    <source>
        <dbReference type="Proteomes" id="UP000317039"/>
    </source>
</evidence>
<sequence length="125" mass="13579">MAMKMDRMAEAMSNGHVALRVEGVYVDVYASGQVRAVAVDEELAPRGARLGTLIADLINKAREQAQAQVAESVRAVQADPRIAGIIEQVGDAPERSLPAPAAVDDPWDDDDDPFRRRSRIAAPDW</sequence>
<dbReference type="InterPro" id="IPR004401">
    <property type="entry name" value="YbaB/EbfC"/>
</dbReference>
<name>A0A516NNK9_9NOCA</name>
<accession>A0A516NNK9</accession>
<dbReference type="RefSeq" id="WP_143981750.1">
    <property type="nucleotide sequence ID" value="NZ_CP041695.1"/>
</dbReference>
<gene>
    <name evidence="2" type="ORF">FOH10_18965</name>
</gene>
<dbReference type="Gene3D" id="3.30.1310.10">
    <property type="entry name" value="Nucleoid-associated protein YbaB-like domain"/>
    <property type="match status" value="1"/>
</dbReference>
<dbReference type="KEGG" id="nod:FOH10_18965"/>
<feature type="region of interest" description="Disordered" evidence="1">
    <location>
        <begin position="89"/>
        <end position="125"/>
    </location>
</feature>
<evidence type="ECO:0000256" key="1">
    <source>
        <dbReference type="SAM" id="MobiDB-lite"/>
    </source>
</evidence>
<evidence type="ECO:0000313" key="2">
    <source>
        <dbReference type="EMBL" id="QDP80484.1"/>
    </source>
</evidence>
<dbReference type="AlphaFoldDB" id="A0A516NNK9"/>
<dbReference type="Pfam" id="PF02575">
    <property type="entry name" value="YbaB_DNA_bd"/>
    <property type="match status" value="1"/>
</dbReference>
<protein>
    <submittedName>
        <fullName evidence="2">DUF1131 domain-containing protein</fullName>
    </submittedName>
</protein>
<dbReference type="EMBL" id="CP041695">
    <property type="protein sequence ID" value="QDP80484.1"/>
    <property type="molecule type" value="Genomic_DNA"/>
</dbReference>
<dbReference type="Proteomes" id="UP000317039">
    <property type="component" value="Chromosome"/>
</dbReference>
<reference evidence="2 3" key="1">
    <citation type="submission" date="2019-07" db="EMBL/GenBank/DDBJ databases">
        <title>Complete Genome Sequence and Methylome Analysis of Nocardia otitidis-caviarum NEB252.</title>
        <authorList>
            <person name="Fomenkov A."/>
            <person name="Anton B.P."/>
            <person name="Vincze T."/>
            <person name="Roberts R.J."/>
        </authorList>
    </citation>
    <scope>NUCLEOTIDE SEQUENCE [LARGE SCALE GENOMIC DNA]</scope>
    <source>
        <strain evidence="2 3">NEB252</strain>
    </source>
</reference>
<organism evidence="2 3">
    <name type="scientific">Nocardia otitidiscaviarum</name>
    <dbReference type="NCBI Taxonomy" id="1823"/>
    <lineage>
        <taxon>Bacteria</taxon>
        <taxon>Bacillati</taxon>
        <taxon>Actinomycetota</taxon>
        <taxon>Actinomycetes</taxon>
        <taxon>Mycobacteriales</taxon>
        <taxon>Nocardiaceae</taxon>
        <taxon>Nocardia</taxon>
    </lineage>
</organism>
<proteinExistence type="predicted"/>